<reference evidence="12" key="1">
    <citation type="submission" date="2016-11" db="EMBL/GenBank/DDBJ databases">
        <authorList>
            <person name="Varghese N."/>
            <person name="Submissions S."/>
        </authorList>
    </citation>
    <scope>NUCLEOTIDE SEQUENCE [LARGE SCALE GENOMIC DNA]</scope>
    <source>
        <strain evidence="12">DSM 14834</strain>
    </source>
</reference>
<evidence type="ECO:0000256" key="2">
    <source>
        <dbReference type="ARBA" id="ARBA00017823"/>
    </source>
</evidence>
<dbReference type="RefSeq" id="WP_072756716.1">
    <property type="nucleotide sequence ID" value="NZ_FQUK01000083.1"/>
</dbReference>
<dbReference type="EMBL" id="FQUK01000083">
    <property type="protein sequence ID" value="SHF38440.1"/>
    <property type="molecule type" value="Genomic_DNA"/>
</dbReference>
<keyword evidence="6" id="KW-0804">Transcription</keyword>
<comment type="similarity">
    <text evidence="1">Belongs to the FlgM family.</text>
</comment>
<dbReference type="Proteomes" id="UP000242857">
    <property type="component" value="Unassembled WGS sequence"/>
</dbReference>
<dbReference type="NCBIfam" id="TIGR03824">
    <property type="entry name" value="FlgM_jcvi"/>
    <property type="match status" value="1"/>
</dbReference>
<dbReference type="InterPro" id="IPR031316">
    <property type="entry name" value="FlgM_C"/>
</dbReference>
<proteinExistence type="inferred from homology"/>
<feature type="region of interest" description="Disordered" evidence="9">
    <location>
        <begin position="22"/>
        <end position="41"/>
    </location>
</feature>
<evidence type="ECO:0000256" key="6">
    <source>
        <dbReference type="ARBA" id="ARBA00023163"/>
    </source>
</evidence>
<dbReference type="GO" id="GO:0045892">
    <property type="term" value="P:negative regulation of DNA-templated transcription"/>
    <property type="evidence" value="ECO:0007669"/>
    <property type="project" value="InterPro"/>
</dbReference>
<evidence type="ECO:0000313" key="12">
    <source>
        <dbReference type="Proteomes" id="UP000242857"/>
    </source>
</evidence>
<keyword evidence="3" id="KW-0678">Repressor</keyword>
<dbReference type="GO" id="GO:0044781">
    <property type="term" value="P:bacterial-type flagellum organization"/>
    <property type="evidence" value="ECO:0007669"/>
    <property type="project" value="UniProtKB-KW"/>
</dbReference>
<name>A0A1M5B7N3_9GAMM</name>
<dbReference type="OrthoDB" id="7063735at2"/>
<protein>
    <recommendedName>
        <fullName evidence="2">Negative regulator of flagellin synthesis</fullName>
    </recommendedName>
    <alternativeName>
        <fullName evidence="8">Anti-sigma-28 factor</fullName>
    </alternativeName>
</protein>
<gene>
    <name evidence="11" type="ORF">SAMN02745204_02376</name>
</gene>
<evidence type="ECO:0000256" key="5">
    <source>
        <dbReference type="ARBA" id="ARBA00023015"/>
    </source>
</evidence>
<evidence type="ECO:0000256" key="3">
    <source>
        <dbReference type="ARBA" id="ARBA00022491"/>
    </source>
</evidence>
<dbReference type="InterPro" id="IPR035890">
    <property type="entry name" value="Anti-sigma-28_factor_FlgM_sf"/>
</dbReference>
<comment type="function">
    <text evidence="7">Responsible for the coupling of flagellin expression to flagellar assembly by preventing expression of the flagellin genes when a component of the middle class of proteins is defective. It negatively regulates flagellar genes by inhibiting the activity of FliA by directly binding to FliA.</text>
</comment>
<dbReference type="AlphaFoldDB" id="A0A1M5B7N3"/>
<evidence type="ECO:0000256" key="7">
    <source>
        <dbReference type="ARBA" id="ARBA00024739"/>
    </source>
</evidence>
<accession>A0A1M5B7N3</accession>
<dbReference type="InterPro" id="IPR007412">
    <property type="entry name" value="FlgM"/>
</dbReference>
<keyword evidence="5" id="KW-0805">Transcription regulation</keyword>
<dbReference type="STRING" id="213588.SAMN02745204_02376"/>
<evidence type="ECO:0000256" key="4">
    <source>
        <dbReference type="ARBA" id="ARBA00022795"/>
    </source>
</evidence>
<evidence type="ECO:0000256" key="8">
    <source>
        <dbReference type="ARBA" id="ARBA00030117"/>
    </source>
</evidence>
<evidence type="ECO:0000256" key="1">
    <source>
        <dbReference type="ARBA" id="ARBA00005322"/>
    </source>
</evidence>
<keyword evidence="4" id="KW-1005">Bacterial flagellum biogenesis</keyword>
<dbReference type="Pfam" id="PF04316">
    <property type="entry name" value="FlgM"/>
    <property type="match status" value="1"/>
</dbReference>
<organism evidence="11 12">
    <name type="scientific">Thermomonas hydrothermalis</name>
    <dbReference type="NCBI Taxonomy" id="213588"/>
    <lineage>
        <taxon>Bacteria</taxon>
        <taxon>Pseudomonadati</taxon>
        <taxon>Pseudomonadota</taxon>
        <taxon>Gammaproteobacteria</taxon>
        <taxon>Lysobacterales</taxon>
        <taxon>Lysobacteraceae</taxon>
        <taxon>Thermomonas</taxon>
    </lineage>
</organism>
<sequence>MTTKIDGNLPTKPVEAKHIAETAQPRAGASREAAVQSSPPVDSLRLTGEAVGLKALVKELAGSSRLDLAKVKEIRSSIDNGSYKIDPEEIADRLLALERELLK</sequence>
<feature type="domain" description="Anti-sigma-28 factor FlgM C-terminal" evidence="10">
    <location>
        <begin position="42"/>
        <end position="95"/>
    </location>
</feature>
<keyword evidence="12" id="KW-1185">Reference proteome</keyword>
<evidence type="ECO:0000259" key="10">
    <source>
        <dbReference type="Pfam" id="PF04316"/>
    </source>
</evidence>
<dbReference type="SUPFAM" id="SSF101498">
    <property type="entry name" value="Anti-sigma factor FlgM"/>
    <property type="match status" value="1"/>
</dbReference>
<evidence type="ECO:0000256" key="9">
    <source>
        <dbReference type="SAM" id="MobiDB-lite"/>
    </source>
</evidence>
<evidence type="ECO:0000313" key="11">
    <source>
        <dbReference type="EMBL" id="SHF38440.1"/>
    </source>
</evidence>